<keyword evidence="2" id="KW-0238">DNA-binding</keyword>
<dbReference type="Gene3D" id="1.10.3990.20">
    <property type="entry name" value="protein bp1543"/>
    <property type="match status" value="1"/>
</dbReference>
<dbReference type="InterPro" id="IPR038268">
    <property type="entry name" value="RHH_sf"/>
</dbReference>
<dbReference type="Proteomes" id="UP001429580">
    <property type="component" value="Unassembled WGS sequence"/>
</dbReference>
<reference evidence="2 3" key="1">
    <citation type="submission" date="2020-03" db="EMBL/GenBank/DDBJ databases">
        <title>Genomic Encyclopedia of Type Strains, Phase IV (KMG-IV): sequencing the most valuable type-strain genomes for metagenomic binning, comparative biology and taxonomic classification.</title>
        <authorList>
            <person name="Goeker M."/>
        </authorList>
    </citation>
    <scope>NUCLEOTIDE SEQUENCE [LARGE SCALE GENOMIC DNA]</scope>
    <source>
        <strain evidence="2 3">DSM 103870</strain>
    </source>
</reference>
<protein>
    <submittedName>
        <fullName evidence="2">DNA-binding ribbon-helix-helix protein</fullName>
    </submittedName>
</protein>
<feature type="domain" description="Ribbon-helix-helix" evidence="1">
    <location>
        <begin position="37"/>
        <end position="89"/>
    </location>
</feature>
<dbReference type="GO" id="GO:0003677">
    <property type="term" value="F:DNA binding"/>
    <property type="evidence" value="ECO:0007669"/>
    <property type="project" value="UniProtKB-KW"/>
</dbReference>
<comment type="caution">
    <text evidence="2">The sequence shown here is derived from an EMBL/GenBank/DDBJ whole genome shotgun (WGS) entry which is preliminary data.</text>
</comment>
<dbReference type="InterPro" id="IPR027373">
    <property type="entry name" value="RHH_dom"/>
</dbReference>
<accession>A0ABX0UZ18</accession>
<organism evidence="2 3">
    <name type="scientific">Pseudochelatococcus lubricantis</name>
    <dbReference type="NCBI Taxonomy" id="1538102"/>
    <lineage>
        <taxon>Bacteria</taxon>
        <taxon>Pseudomonadati</taxon>
        <taxon>Pseudomonadota</taxon>
        <taxon>Alphaproteobacteria</taxon>
        <taxon>Hyphomicrobiales</taxon>
        <taxon>Chelatococcaceae</taxon>
        <taxon>Pseudochelatococcus</taxon>
    </lineage>
</organism>
<proteinExistence type="predicted"/>
<name>A0ABX0UZ18_9HYPH</name>
<dbReference type="Pfam" id="PF13467">
    <property type="entry name" value="RHH_4"/>
    <property type="match status" value="1"/>
</dbReference>
<gene>
    <name evidence="2" type="ORF">FHS82_001990</name>
</gene>
<dbReference type="EMBL" id="JAASQI010000004">
    <property type="protein sequence ID" value="NIJ58148.1"/>
    <property type="molecule type" value="Genomic_DNA"/>
</dbReference>
<sequence length="208" mass="22355">MAVQDVNGSAVLSSLTTTDLAGLSQPEFRAIATPRGRTGVRLEVTFWRALANLCERDSLPMPLLVASIVESARRQGINATSALRCYVVHRLVREAAAVKAVSTVAQRIQLLIAAPIPSIALTGRGDIICTNIEFIKYLRIHEDSAFSDSALKLEFDVPIDALVSAIQTRGRVESGLNIAYGAIGRRTIARVVPVPPLPAEALVAYVLQ</sequence>
<keyword evidence="3" id="KW-1185">Reference proteome</keyword>
<dbReference type="RefSeq" id="WP_166951801.1">
    <property type="nucleotide sequence ID" value="NZ_JAASQI010000004.1"/>
</dbReference>
<evidence type="ECO:0000313" key="2">
    <source>
        <dbReference type="EMBL" id="NIJ58148.1"/>
    </source>
</evidence>
<evidence type="ECO:0000313" key="3">
    <source>
        <dbReference type="Proteomes" id="UP001429580"/>
    </source>
</evidence>
<evidence type="ECO:0000259" key="1">
    <source>
        <dbReference type="Pfam" id="PF13467"/>
    </source>
</evidence>